<keyword evidence="2" id="KW-0472">Membrane</keyword>
<feature type="domain" description="Calcineurin-like phosphoesterase" evidence="3">
    <location>
        <begin position="868"/>
        <end position="1115"/>
    </location>
</feature>
<feature type="domain" description="Amidase" evidence="4">
    <location>
        <begin position="25"/>
        <end position="332"/>
    </location>
</feature>
<dbReference type="InterPro" id="IPR036928">
    <property type="entry name" value="AS_sf"/>
</dbReference>
<proteinExistence type="predicted"/>
<feature type="compositionally biased region" description="Pro residues" evidence="1">
    <location>
        <begin position="1210"/>
        <end position="1232"/>
    </location>
</feature>
<evidence type="ECO:0000313" key="6">
    <source>
        <dbReference type="Proteomes" id="UP000243498"/>
    </source>
</evidence>
<feature type="compositionally biased region" description="Low complexity" evidence="1">
    <location>
        <begin position="767"/>
        <end position="780"/>
    </location>
</feature>
<evidence type="ECO:0000256" key="1">
    <source>
        <dbReference type="SAM" id="MobiDB-lite"/>
    </source>
</evidence>
<dbReference type="STRING" id="1081105.A0A166ZEV0"/>
<dbReference type="InterPro" id="IPR023631">
    <property type="entry name" value="Amidase_dom"/>
</dbReference>
<evidence type="ECO:0000313" key="5">
    <source>
        <dbReference type="EMBL" id="OAA37846.1"/>
    </source>
</evidence>
<dbReference type="PANTHER" id="PTHR42678:SF11">
    <property type="entry name" value="AMIDASE FAMILY PROTEIN"/>
    <property type="match status" value="1"/>
</dbReference>
<keyword evidence="6" id="KW-1185">Reference proteome</keyword>
<dbReference type="Gene3D" id="3.90.1300.10">
    <property type="entry name" value="Amidase signature (AS) domain"/>
    <property type="match status" value="1"/>
</dbReference>
<feature type="region of interest" description="Disordered" evidence="1">
    <location>
        <begin position="1206"/>
        <end position="1238"/>
    </location>
</feature>
<organism evidence="5 6">
    <name type="scientific">Metarhizium rileyi (strain RCEF 4871)</name>
    <name type="common">Nomuraea rileyi</name>
    <dbReference type="NCBI Taxonomy" id="1649241"/>
    <lineage>
        <taxon>Eukaryota</taxon>
        <taxon>Fungi</taxon>
        <taxon>Dikarya</taxon>
        <taxon>Ascomycota</taxon>
        <taxon>Pezizomycotina</taxon>
        <taxon>Sordariomycetes</taxon>
        <taxon>Hypocreomycetidae</taxon>
        <taxon>Hypocreales</taxon>
        <taxon>Clavicipitaceae</taxon>
        <taxon>Metarhizium</taxon>
    </lineage>
</organism>
<dbReference type="NCBIfam" id="NF005127">
    <property type="entry name" value="PRK06565.1"/>
    <property type="match status" value="1"/>
</dbReference>
<sequence>MSINLVEASISDLHAALSSSITATELVARYLQRIATYDTRGPALNSIVHINPDLFNEAAASDDRRANGTTLGPLDGIPYLLKDGFKYKGMTVSAGSPAFKDLMSNEDAFLAAQLKAAGAICIGKTNMPPMAAGGMQRGLYGRAESPYNPDYLTAAFWSGSSNGSATAAAASFAAFSIGTETVSSGRSPASNNALVAYTPSRGILSCRGVWQLYPTCDVMVPHTRTVSDMLTILDVLTQKDAITEGDFWREQPFVKLPSIPTTPHSTYADPSALQGRRFAIPKMYLGLHDPRAKSTHVSSSVKALFARARSDIEVLGGAVVETEFPVVTNYEDDSLSNQANNVRGAPEDWNQLERGKIIAYTWDDFLITNKDPALRSLSAVDGHQLFPKPPGYLPDKFLETKNAISYPGLIDIVRTGRTSVFDIPGMEQTLLALEAQRKCDLEDWMDQHGIDAVVFPANGGIARADLEENEESARFAHLNGVKYSNGNRALRHLGIPTVSVTMGVMEDTGVPVNLTFAGKAYSDGDLLRYAYAFEEGTRRRVAPKMTPALESDVIPTGVRSVEGRGRRVRVSVEGERTKLSRGIYELQIRGDVDATTEEVDLQIYVEGRRVDEVLVQRGDNGKWSATIQQTPVIEGRPQGRDAVILADQTLVRTLTQLGGALTFTLLVIFFLDRNYRVLPNAIHGYMPTHHHGFVVTDITIVQCSSINLFSSCDLDPAIWHRIDKELYLGRAWASTAYLYISRKHEEDLTAADKVVMDMTVGRLNPAQAAAQDNKANNNKNGEWESRPGGLWVKRSGNKKSSDSDDVITDVDILFGDDAVEARDGWAITGNQLLLDTGGSLLSVHLTIRRGAPKERKKPEPRIGHNGKFKIMQIGDLHLSNGVGECREPVPKGYAGGKCEADPRTLDFVNKMLDEENPDFVVLSGDQVNGDTAPDAPTAMFKIASILARRKIPYAGIFGNHDDEKTMSRARQMALMETLPFSLSRPGPADIDGVGNYYVEILARSGQHSAVTMYLMDTHSYSPDERKYPGYDWLKPNQIEWFRNTAAGLKKAHSEYSHTHMDIAFIHIPLTEYATPELPRVGEWKEGVTAPVYNSGFRDALVEQGVLMVSAGHDHCNDYCLLSLQNVTRTDTKPPPPDQQPPPQMQKPALWMCYAGGVGFGGYAGYGGYVRRLRVFDIDTNAASITTWKRVEHGDTAGKIDWQVIVDGGKPVPPPPPPPPPPADQKPAPPPPAVQDIHE</sequence>
<accession>A0A166ZEV0</accession>
<dbReference type="GO" id="GO:0016787">
    <property type="term" value="F:hydrolase activity"/>
    <property type="evidence" value="ECO:0007669"/>
    <property type="project" value="InterPro"/>
</dbReference>
<dbReference type="AlphaFoldDB" id="A0A166ZEV0"/>
<evidence type="ECO:0000259" key="4">
    <source>
        <dbReference type="Pfam" id="PF01425"/>
    </source>
</evidence>
<keyword evidence="2" id="KW-0812">Transmembrane</keyword>
<keyword evidence="2" id="KW-1133">Transmembrane helix</keyword>
<dbReference type="SUPFAM" id="SSF56300">
    <property type="entry name" value="Metallo-dependent phosphatases"/>
    <property type="match status" value="1"/>
</dbReference>
<dbReference type="CDD" id="cd07383">
    <property type="entry name" value="MPP_Dcr2"/>
    <property type="match status" value="1"/>
</dbReference>
<dbReference type="PANTHER" id="PTHR42678">
    <property type="entry name" value="AMIDASE"/>
    <property type="match status" value="1"/>
</dbReference>
<evidence type="ECO:0000259" key="3">
    <source>
        <dbReference type="Pfam" id="PF00149"/>
    </source>
</evidence>
<feature type="region of interest" description="Disordered" evidence="1">
    <location>
        <begin position="767"/>
        <end position="802"/>
    </location>
</feature>
<dbReference type="InterPro" id="IPR029052">
    <property type="entry name" value="Metallo-depent_PP-like"/>
</dbReference>
<dbReference type="SUPFAM" id="SSF75304">
    <property type="entry name" value="Amidase signature (AS) enzymes"/>
    <property type="match status" value="1"/>
</dbReference>
<comment type="caution">
    <text evidence="5">The sequence shown here is derived from an EMBL/GenBank/DDBJ whole genome shotgun (WGS) entry which is preliminary data.</text>
</comment>
<gene>
    <name evidence="5" type="ORF">NOR_06923</name>
</gene>
<dbReference type="InterPro" id="IPR004843">
    <property type="entry name" value="Calcineurin-like_PHP"/>
</dbReference>
<feature type="transmembrane region" description="Helical" evidence="2">
    <location>
        <begin position="1148"/>
        <end position="1165"/>
    </location>
</feature>
<name>A0A166ZEV0_METRR</name>
<evidence type="ECO:0000256" key="2">
    <source>
        <dbReference type="SAM" id="Phobius"/>
    </source>
</evidence>
<dbReference type="FunFam" id="3.60.21.10:FF:000054">
    <property type="entry name" value="DCR2p Phosphoesterase"/>
    <property type="match status" value="1"/>
</dbReference>
<dbReference type="OrthoDB" id="783096at2759"/>
<dbReference type="Gene3D" id="3.60.21.10">
    <property type="match status" value="1"/>
</dbReference>
<reference evidence="5 6" key="1">
    <citation type="journal article" date="2016" name="Genome Biol. Evol.">
        <title>Divergent and convergent evolution of fungal pathogenicity.</title>
        <authorList>
            <person name="Shang Y."/>
            <person name="Xiao G."/>
            <person name="Zheng P."/>
            <person name="Cen K."/>
            <person name="Zhan S."/>
            <person name="Wang C."/>
        </authorList>
    </citation>
    <scope>NUCLEOTIDE SEQUENCE [LARGE SCALE GENOMIC DNA]</scope>
    <source>
        <strain evidence="5 6">RCEF 4871</strain>
    </source>
</reference>
<dbReference type="Pfam" id="PF01425">
    <property type="entry name" value="Amidase"/>
    <property type="match status" value="1"/>
</dbReference>
<protein>
    <submittedName>
        <fullName evidence="5">Amidase</fullName>
    </submittedName>
</protein>
<dbReference type="Pfam" id="PF00149">
    <property type="entry name" value="Metallophos"/>
    <property type="match status" value="1"/>
</dbReference>
<dbReference type="EMBL" id="AZHC01000028">
    <property type="protein sequence ID" value="OAA37846.1"/>
    <property type="molecule type" value="Genomic_DNA"/>
</dbReference>
<dbReference type="Proteomes" id="UP000243498">
    <property type="component" value="Unassembled WGS sequence"/>
</dbReference>